<gene>
    <name evidence="3" type="primary">trxA_2</name>
    <name evidence="3" type="ORF">NCTC13100_00254</name>
</gene>
<sequence>MKKVLYFFTLLLCCLLMAKAQNVNIENLKGEKVSFSDVIKGDKPVIVSFWATWCKPCLMEMDALKELKDEWDGKVRIVSISIDDSRSKAKVPSFVKGRNLPFEIYLDTNQDLYKRLNVQNVPFLFVFHKGKQVYKHSGYSPGDEEYLIEEALKYAKK</sequence>
<dbReference type="InterPro" id="IPR013766">
    <property type="entry name" value="Thioredoxin_domain"/>
</dbReference>
<proteinExistence type="predicted"/>
<dbReference type="AlphaFoldDB" id="A0A379DFL6"/>
<accession>A0A379DFL6</accession>
<dbReference type="Proteomes" id="UP000254263">
    <property type="component" value="Unassembled WGS sequence"/>
</dbReference>
<dbReference type="PANTHER" id="PTHR42852">
    <property type="entry name" value="THIOL:DISULFIDE INTERCHANGE PROTEIN DSBE"/>
    <property type="match status" value="1"/>
</dbReference>
<dbReference type="SUPFAM" id="SSF52833">
    <property type="entry name" value="Thioredoxin-like"/>
    <property type="match status" value="1"/>
</dbReference>
<dbReference type="InterPro" id="IPR036249">
    <property type="entry name" value="Thioredoxin-like_sf"/>
</dbReference>
<dbReference type="Gene3D" id="3.40.30.10">
    <property type="entry name" value="Glutaredoxin"/>
    <property type="match status" value="1"/>
</dbReference>
<name>A0A379DFL6_9PORP</name>
<organism evidence="3 4">
    <name type="scientific">Porphyromonas macacae</name>
    <dbReference type="NCBI Taxonomy" id="28115"/>
    <lineage>
        <taxon>Bacteria</taxon>
        <taxon>Pseudomonadati</taxon>
        <taxon>Bacteroidota</taxon>
        <taxon>Bacteroidia</taxon>
        <taxon>Bacteroidales</taxon>
        <taxon>Porphyromonadaceae</taxon>
        <taxon>Porphyromonas</taxon>
    </lineage>
</organism>
<dbReference type="InterPro" id="IPR000866">
    <property type="entry name" value="AhpC/TSA"/>
</dbReference>
<dbReference type="CDD" id="cd02966">
    <property type="entry name" value="TlpA_like_family"/>
    <property type="match status" value="1"/>
</dbReference>
<dbReference type="Pfam" id="PF00578">
    <property type="entry name" value="AhpC-TSA"/>
    <property type="match status" value="1"/>
</dbReference>
<dbReference type="InterPro" id="IPR050553">
    <property type="entry name" value="Thioredoxin_ResA/DsbE_sf"/>
</dbReference>
<keyword evidence="1" id="KW-0732">Signal</keyword>
<evidence type="ECO:0000313" key="3">
    <source>
        <dbReference type="EMBL" id="SUB77139.1"/>
    </source>
</evidence>
<dbReference type="PANTHER" id="PTHR42852:SF17">
    <property type="entry name" value="THIOREDOXIN-LIKE PROTEIN HI_1115"/>
    <property type="match status" value="1"/>
</dbReference>
<feature type="chain" id="PRO_5016912667" evidence="1">
    <location>
        <begin position="21"/>
        <end position="157"/>
    </location>
</feature>
<evidence type="ECO:0000259" key="2">
    <source>
        <dbReference type="PROSITE" id="PS51352"/>
    </source>
</evidence>
<protein>
    <submittedName>
        <fullName evidence="3">Thioredoxin</fullName>
    </submittedName>
</protein>
<evidence type="ECO:0000313" key="4">
    <source>
        <dbReference type="Proteomes" id="UP000254263"/>
    </source>
</evidence>
<dbReference type="GO" id="GO:0016491">
    <property type="term" value="F:oxidoreductase activity"/>
    <property type="evidence" value="ECO:0007669"/>
    <property type="project" value="InterPro"/>
</dbReference>
<evidence type="ECO:0000256" key="1">
    <source>
        <dbReference type="SAM" id="SignalP"/>
    </source>
</evidence>
<feature type="signal peptide" evidence="1">
    <location>
        <begin position="1"/>
        <end position="20"/>
    </location>
</feature>
<dbReference type="RefSeq" id="WP_018359595.1">
    <property type="nucleotide sequence ID" value="NZ_UGTI01000001.1"/>
</dbReference>
<dbReference type="PROSITE" id="PS51352">
    <property type="entry name" value="THIOREDOXIN_2"/>
    <property type="match status" value="1"/>
</dbReference>
<dbReference type="EMBL" id="UGTI01000001">
    <property type="protein sequence ID" value="SUB77139.1"/>
    <property type="molecule type" value="Genomic_DNA"/>
</dbReference>
<reference evidence="3 4" key="1">
    <citation type="submission" date="2018-06" db="EMBL/GenBank/DDBJ databases">
        <authorList>
            <consortium name="Pathogen Informatics"/>
            <person name="Doyle S."/>
        </authorList>
    </citation>
    <scope>NUCLEOTIDE SEQUENCE [LARGE SCALE GENOMIC DNA]</scope>
    <source>
        <strain evidence="3 4">NCTC13100</strain>
    </source>
</reference>
<dbReference type="GO" id="GO:0016209">
    <property type="term" value="F:antioxidant activity"/>
    <property type="evidence" value="ECO:0007669"/>
    <property type="project" value="InterPro"/>
</dbReference>
<feature type="domain" description="Thioredoxin" evidence="2">
    <location>
        <begin position="14"/>
        <end position="157"/>
    </location>
</feature>